<dbReference type="Proteomes" id="UP000000852">
    <property type="component" value="Chromosome"/>
</dbReference>
<feature type="domain" description="NAD(P)-binding" evidence="1">
    <location>
        <begin position="19"/>
        <end position="171"/>
    </location>
</feature>
<protein>
    <submittedName>
        <fullName evidence="2">NAD-dependent epimerase/dehydratase</fullName>
    </submittedName>
</protein>
<dbReference type="PANTHER" id="PTHR48079">
    <property type="entry name" value="PROTEIN YEEZ"/>
    <property type="match status" value="1"/>
</dbReference>
<proteinExistence type="predicted"/>
<dbReference type="PANTHER" id="PTHR48079:SF6">
    <property type="entry name" value="NAD(P)-BINDING DOMAIN-CONTAINING PROTEIN-RELATED"/>
    <property type="match status" value="1"/>
</dbReference>
<evidence type="ECO:0000313" key="2">
    <source>
        <dbReference type="EMBL" id="ACU04154.1"/>
    </source>
</evidence>
<dbReference type="Gene3D" id="3.40.50.720">
    <property type="entry name" value="NAD(P)-binding Rossmann-like Domain"/>
    <property type="match status" value="1"/>
</dbReference>
<name>C6XW75_PEDHD</name>
<dbReference type="RefSeq" id="WP_015807768.1">
    <property type="nucleotide sequence ID" value="NC_013061.1"/>
</dbReference>
<dbReference type="CDD" id="cd05266">
    <property type="entry name" value="SDR_a4"/>
    <property type="match status" value="1"/>
</dbReference>
<dbReference type="Pfam" id="PF13460">
    <property type="entry name" value="NAD_binding_10"/>
    <property type="match status" value="1"/>
</dbReference>
<dbReference type="InterPro" id="IPR051783">
    <property type="entry name" value="NAD(P)-dependent_oxidoreduct"/>
</dbReference>
<organism evidence="2 3">
    <name type="scientific">Pedobacter heparinus (strain ATCC 13125 / DSM 2366 / CIP 104194 / JCM 7457 / NBRC 12017 / NCIMB 9290 / NRRL B-14731 / HIM 762-3)</name>
    <dbReference type="NCBI Taxonomy" id="485917"/>
    <lineage>
        <taxon>Bacteria</taxon>
        <taxon>Pseudomonadati</taxon>
        <taxon>Bacteroidota</taxon>
        <taxon>Sphingobacteriia</taxon>
        <taxon>Sphingobacteriales</taxon>
        <taxon>Sphingobacteriaceae</taxon>
        <taxon>Pedobacter</taxon>
    </lineage>
</organism>
<reference evidence="2 3" key="1">
    <citation type="journal article" date="2009" name="Stand. Genomic Sci.">
        <title>Complete genome sequence of Pedobacter heparinus type strain (HIM 762-3).</title>
        <authorList>
            <person name="Han C."/>
            <person name="Spring S."/>
            <person name="Lapidus A."/>
            <person name="Del Rio T.G."/>
            <person name="Tice H."/>
            <person name="Copeland A."/>
            <person name="Cheng J.F."/>
            <person name="Lucas S."/>
            <person name="Chen F."/>
            <person name="Nolan M."/>
            <person name="Bruce D."/>
            <person name="Goodwin L."/>
            <person name="Pitluck S."/>
            <person name="Ivanova N."/>
            <person name="Mavromatis K."/>
            <person name="Mikhailova N."/>
            <person name="Pati A."/>
            <person name="Chen A."/>
            <person name="Palaniappan K."/>
            <person name="Land M."/>
            <person name="Hauser L."/>
            <person name="Chang Y.J."/>
            <person name="Jeffries C.C."/>
            <person name="Saunders E."/>
            <person name="Chertkov O."/>
            <person name="Brettin T."/>
            <person name="Goker M."/>
            <person name="Rohde M."/>
            <person name="Bristow J."/>
            <person name="Eisen J.A."/>
            <person name="Markowitz V."/>
            <person name="Hugenholtz P."/>
            <person name="Kyrpides N.C."/>
            <person name="Klenk H.P."/>
            <person name="Detter J.C."/>
        </authorList>
    </citation>
    <scope>NUCLEOTIDE SEQUENCE [LARGE SCALE GENOMIC DNA]</scope>
    <source>
        <strain evidence="3">ATCC 13125 / DSM 2366 / CIP 104194 / JCM 7457 / NBRC 12017 / NCIMB 9290 / NRRL B-14731 / HIM 762-3</strain>
    </source>
</reference>
<dbReference type="InterPro" id="IPR036291">
    <property type="entry name" value="NAD(P)-bd_dom_sf"/>
</dbReference>
<dbReference type="STRING" id="485917.Phep_1946"/>
<dbReference type="EMBL" id="CP001681">
    <property type="protein sequence ID" value="ACU04154.1"/>
    <property type="molecule type" value="Genomic_DNA"/>
</dbReference>
<dbReference type="SUPFAM" id="SSF51735">
    <property type="entry name" value="NAD(P)-binding Rossmann-fold domains"/>
    <property type="match status" value="1"/>
</dbReference>
<dbReference type="eggNOG" id="COG0451">
    <property type="taxonomic scope" value="Bacteria"/>
</dbReference>
<accession>C6XW75</accession>
<gene>
    <name evidence="2" type="ordered locus">Phep_1946</name>
</gene>
<evidence type="ECO:0000259" key="1">
    <source>
        <dbReference type="Pfam" id="PF13460"/>
    </source>
</evidence>
<dbReference type="InterPro" id="IPR016040">
    <property type="entry name" value="NAD(P)-bd_dom"/>
</dbReference>
<evidence type="ECO:0000313" key="3">
    <source>
        <dbReference type="Proteomes" id="UP000000852"/>
    </source>
</evidence>
<dbReference type="OrthoDB" id="751203at2"/>
<dbReference type="AlphaFoldDB" id="C6XW75"/>
<dbReference type="GO" id="GO:0005737">
    <property type="term" value="C:cytoplasm"/>
    <property type="evidence" value="ECO:0007669"/>
    <property type="project" value="TreeGrafter"/>
</dbReference>
<dbReference type="KEGG" id="phe:Phep_1946"/>
<dbReference type="HOGENOM" id="CLU_007383_11_1_10"/>
<keyword evidence="3" id="KW-1185">Reference proteome</keyword>
<dbReference type="GO" id="GO:0004029">
    <property type="term" value="F:aldehyde dehydrogenase (NAD+) activity"/>
    <property type="evidence" value="ECO:0007669"/>
    <property type="project" value="TreeGrafter"/>
</dbReference>
<sequence>MGQPTAPLNLQTISILGCGWYGIELARELVAKGYTVKGSSTTVQKLQLLAEQQIQPFLVNFEKDKESYDPLFFKTELLFVCIPPKRSEGQQSDYLHKIQRICTAAQLHKISNLIFISSTAVYGDHNEEVTELTVPNPETASGKAILDAENLLSTHPGFNCTILRFGGLVGPGRHPGRFFAGKTDIPNGLAPVNLIHLTDCIGISIHLVQHEITNIIINACSPDHPAKQDFYVAAALNAKLPPPVFKNELLKWKLITGIQAPLLNYTYQVSNWASWFQQNNNL</sequence>